<dbReference type="PRINTS" id="PR00301">
    <property type="entry name" value="HEATSHOCK70"/>
</dbReference>
<sequence length="415" mass="45857">MNPTNMIFDAKQLIGHRFDDAVIQSDMKHWPFMVVNDAGRPKCKHNKDISENKKAVHRLHTAGEQAKHTLSSNTPGSIEIDSLYEGIDFYSSITHARFKELNADLFCGTLYPVEKALRDAKLDKSQIHDIVLVGGSTCVPKIQKLLQDFLNRKELNKSINLDEAVAYGAAVQAAILSGDKSENVQDFLLLDVTPLSLGIETARGVMTTQTFTTYSDNQPGVLIQVYEGEHAMTKDNNLLGKFELTDIPLVPRGVPPIEVTFDIDASGILNVSVVDNSTGKENKITITNDKGRLSKEDIEHMVQEAEKYKAEDEKQRDKVSSKNSLESYGKINDEDKQKILDKCNEIINWLDKNQTAEKEEFEYQQKKLEKVCNPIITKLYQSAEGMPGGMPGGFPGGGAPPSGGASSGPTIEEVD</sequence>
<organism evidence="7 8">
    <name type="scientific">Canis lupus dingo</name>
    <name type="common">dingo</name>
    <dbReference type="NCBI Taxonomy" id="286419"/>
    <lineage>
        <taxon>Eukaryota</taxon>
        <taxon>Metazoa</taxon>
        <taxon>Chordata</taxon>
        <taxon>Craniata</taxon>
        <taxon>Vertebrata</taxon>
        <taxon>Euteleostomi</taxon>
        <taxon>Mammalia</taxon>
        <taxon>Eutheria</taxon>
        <taxon>Laurasiatheria</taxon>
        <taxon>Carnivora</taxon>
        <taxon>Caniformia</taxon>
        <taxon>Canidae</taxon>
        <taxon>Canis</taxon>
    </lineage>
</organism>
<dbReference type="InterPro" id="IPR018181">
    <property type="entry name" value="Heat_shock_70_CS"/>
</dbReference>
<dbReference type="Gene3D" id="3.90.640.10">
    <property type="entry name" value="Actin, Chain A, domain 4"/>
    <property type="match status" value="1"/>
</dbReference>
<evidence type="ECO:0008006" key="9">
    <source>
        <dbReference type="Google" id="ProtNLM"/>
    </source>
</evidence>
<dbReference type="FunFam" id="1.20.1270.10:FF:000003">
    <property type="entry name" value="heat shock cognate 71 kDa protein-like"/>
    <property type="match status" value="1"/>
</dbReference>
<dbReference type="GO" id="GO:0005524">
    <property type="term" value="F:ATP binding"/>
    <property type="evidence" value="ECO:0007669"/>
    <property type="project" value="UniProtKB-KW"/>
</dbReference>
<dbReference type="PANTHER" id="PTHR19375">
    <property type="entry name" value="HEAT SHOCK PROTEIN 70KDA"/>
    <property type="match status" value="1"/>
</dbReference>
<dbReference type="InterPro" id="IPR043129">
    <property type="entry name" value="ATPase_NBD"/>
</dbReference>
<evidence type="ECO:0000256" key="2">
    <source>
        <dbReference type="ARBA" id="ARBA00022741"/>
    </source>
</evidence>
<keyword evidence="3" id="KW-0067">ATP-binding</keyword>
<reference evidence="7" key="1">
    <citation type="submission" date="2025-08" db="UniProtKB">
        <authorList>
            <consortium name="Ensembl"/>
        </authorList>
    </citation>
    <scope>IDENTIFICATION</scope>
</reference>
<evidence type="ECO:0000256" key="4">
    <source>
        <dbReference type="ARBA" id="ARBA00023016"/>
    </source>
</evidence>
<dbReference type="Proteomes" id="UP000694391">
    <property type="component" value="Unplaced"/>
</dbReference>
<dbReference type="InterPro" id="IPR029048">
    <property type="entry name" value="HSP70_C_sf"/>
</dbReference>
<dbReference type="InterPro" id="IPR029047">
    <property type="entry name" value="HSP70_peptide-bd_sf"/>
</dbReference>
<dbReference type="GeneTree" id="ENSGT00950000183206"/>
<evidence type="ECO:0000256" key="6">
    <source>
        <dbReference type="SAM" id="MobiDB-lite"/>
    </source>
</evidence>
<comment type="similarity">
    <text evidence="1">Belongs to the heat shock protein 70 family.</text>
</comment>
<protein>
    <recommendedName>
        <fullName evidence="9">Heat shock cognate 71 kDa protein</fullName>
    </recommendedName>
</protein>
<evidence type="ECO:0000256" key="1">
    <source>
        <dbReference type="ARBA" id="ARBA00007381"/>
    </source>
</evidence>
<dbReference type="Gene3D" id="3.30.30.30">
    <property type="match status" value="1"/>
</dbReference>
<dbReference type="Gene3D" id="3.30.420.40">
    <property type="match status" value="2"/>
</dbReference>
<name>A0A8C0K5Y2_CANLU</name>
<dbReference type="SUPFAM" id="SSF53067">
    <property type="entry name" value="Actin-like ATPase domain"/>
    <property type="match status" value="1"/>
</dbReference>
<dbReference type="Ensembl" id="ENSCAFT00020011096.1">
    <property type="protein sequence ID" value="ENSCAFP00020009544.1"/>
    <property type="gene ID" value="ENSCAFG00020007741.1"/>
</dbReference>
<dbReference type="FunFam" id="3.90.640.10:FF:000134">
    <property type="entry name" value="Heat shock cognate 71 kDa protein"/>
    <property type="match status" value="1"/>
</dbReference>
<dbReference type="FunFam" id="3.30.420.40:FF:000172">
    <property type="entry name" value="Heat shock 70 kDa protein"/>
    <property type="match status" value="1"/>
</dbReference>
<dbReference type="FunFam" id="3.30.30.30:FF:000001">
    <property type="entry name" value="heat shock 70 kDa protein-like"/>
    <property type="match status" value="1"/>
</dbReference>
<feature type="region of interest" description="Disordered" evidence="6">
    <location>
        <begin position="383"/>
        <end position="415"/>
    </location>
</feature>
<keyword evidence="8" id="KW-1185">Reference proteome</keyword>
<dbReference type="GO" id="GO:0140662">
    <property type="term" value="F:ATP-dependent protein folding chaperone"/>
    <property type="evidence" value="ECO:0007669"/>
    <property type="project" value="InterPro"/>
</dbReference>
<dbReference type="InterPro" id="IPR013126">
    <property type="entry name" value="Hsp_70_fam"/>
</dbReference>
<evidence type="ECO:0000313" key="8">
    <source>
        <dbReference type="Proteomes" id="UP000694391"/>
    </source>
</evidence>
<keyword evidence="5" id="KW-0143">Chaperone</keyword>
<evidence type="ECO:0000256" key="3">
    <source>
        <dbReference type="ARBA" id="ARBA00022840"/>
    </source>
</evidence>
<dbReference type="PROSITE" id="PS01036">
    <property type="entry name" value="HSP70_3"/>
    <property type="match status" value="1"/>
</dbReference>
<evidence type="ECO:0000256" key="5">
    <source>
        <dbReference type="ARBA" id="ARBA00023186"/>
    </source>
</evidence>
<dbReference type="SUPFAM" id="SSF100920">
    <property type="entry name" value="Heat shock protein 70kD (HSP70), peptide-binding domain"/>
    <property type="match status" value="1"/>
</dbReference>
<proteinExistence type="inferred from homology"/>
<dbReference type="Gene3D" id="1.20.1270.10">
    <property type="match status" value="1"/>
</dbReference>
<keyword evidence="4" id="KW-0346">Stress response</keyword>
<dbReference type="AlphaFoldDB" id="A0A8C0K5Y2"/>
<accession>A0A8C0K5Y2</accession>
<dbReference type="SUPFAM" id="SSF100934">
    <property type="entry name" value="Heat shock protein 70kD (HSP70), C-terminal subdomain"/>
    <property type="match status" value="1"/>
</dbReference>
<keyword evidence="2" id="KW-0547">Nucleotide-binding</keyword>
<dbReference type="FunFam" id="2.60.34.10:FF:000002">
    <property type="entry name" value="Heat shock 70 kDa"/>
    <property type="match status" value="1"/>
</dbReference>
<dbReference type="Pfam" id="PF00012">
    <property type="entry name" value="HSP70"/>
    <property type="match status" value="2"/>
</dbReference>
<dbReference type="Gene3D" id="2.60.34.10">
    <property type="entry name" value="Substrate Binding Domain Of DNAk, Chain A, domain 1"/>
    <property type="match status" value="1"/>
</dbReference>
<evidence type="ECO:0000313" key="7">
    <source>
        <dbReference type="Ensembl" id="ENSCAFP00020009544.1"/>
    </source>
</evidence>
<reference evidence="7" key="2">
    <citation type="submission" date="2025-09" db="UniProtKB">
        <authorList>
            <consortium name="Ensembl"/>
        </authorList>
    </citation>
    <scope>IDENTIFICATION</scope>
</reference>
<feature type="compositionally biased region" description="Gly residues" evidence="6">
    <location>
        <begin position="386"/>
        <end position="401"/>
    </location>
</feature>